<protein>
    <submittedName>
        <fullName evidence="2">Uncharacterized protein</fullName>
    </submittedName>
</protein>
<evidence type="ECO:0000313" key="2">
    <source>
        <dbReference type="EMBL" id="GHJ83621.1"/>
    </source>
</evidence>
<name>A0A8H3YDB2_9TREE</name>
<comment type="caution">
    <text evidence="2">The sequence shown here is derived from an EMBL/GenBank/DDBJ whole genome shotgun (WGS) entry which is preliminary data.</text>
</comment>
<reference evidence="2" key="1">
    <citation type="submission" date="2020-07" db="EMBL/GenBank/DDBJ databases">
        <title>Draft Genome Sequence of a Deep-Sea Yeast, Naganishia (Cryptococcus) liquefaciens strain N6.</title>
        <authorList>
            <person name="Han Y.W."/>
            <person name="Kajitani R."/>
            <person name="Morimoto H."/>
            <person name="Parhat M."/>
            <person name="Tsubouchi H."/>
            <person name="Bakenova O."/>
            <person name="Ogata M."/>
            <person name="Argunhan B."/>
            <person name="Aoki R."/>
            <person name="Kajiwara S."/>
            <person name="Itoh T."/>
            <person name="Iwasaki H."/>
        </authorList>
    </citation>
    <scope>NUCLEOTIDE SEQUENCE</scope>
    <source>
        <strain evidence="2">N6</strain>
    </source>
</reference>
<gene>
    <name evidence="2" type="ORF">NliqN6_0023</name>
</gene>
<accession>A0A8H3YDB2</accession>
<feature type="compositionally biased region" description="Polar residues" evidence="1">
    <location>
        <begin position="16"/>
        <end position="25"/>
    </location>
</feature>
<feature type="region of interest" description="Disordered" evidence="1">
    <location>
        <begin position="93"/>
        <end position="117"/>
    </location>
</feature>
<dbReference type="AlphaFoldDB" id="A0A8H3YDB2"/>
<evidence type="ECO:0000256" key="1">
    <source>
        <dbReference type="SAM" id="MobiDB-lite"/>
    </source>
</evidence>
<sequence>MSIRITTLTLKSQFTLQSTDNSTTSREVEKHESENFSGLSDEEATPLTFNLDEPHEGRQMYPISLPADWEADFSTLVSKPLWDTKFAIPTKESEVSLETKDEPVHGQQSEVSIRTSANSVRDAQSKVSLEAITIATSRQEHTFHAASVRSLDDKSGNVGKSDSSSSRNPMQRTRSHGLQILLHNPSVSKQTPATRRGWMIWRPDLVPFEREGSSTGSSGEKCYMWTVTSSANLEMFFGVGRDCLARVVRNWTCMRSVSYPIIGFKVESQRTNGHLIWLMKSFNPYQPGKKVSRAEMERIALNFGKENSHITLIVEDKGDNEMRKGFSRRKGYIGVNARVLW</sequence>
<organism evidence="2 3">
    <name type="scientific">Naganishia liquefaciens</name>
    <dbReference type="NCBI Taxonomy" id="104408"/>
    <lineage>
        <taxon>Eukaryota</taxon>
        <taxon>Fungi</taxon>
        <taxon>Dikarya</taxon>
        <taxon>Basidiomycota</taxon>
        <taxon>Agaricomycotina</taxon>
        <taxon>Tremellomycetes</taxon>
        <taxon>Filobasidiales</taxon>
        <taxon>Filobasidiaceae</taxon>
        <taxon>Naganishia</taxon>
    </lineage>
</organism>
<keyword evidence="3" id="KW-1185">Reference proteome</keyword>
<feature type="compositionally biased region" description="Basic and acidic residues" evidence="1">
    <location>
        <begin position="93"/>
        <end position="104"/>
    </location>
</feature>
<feature type="region of interest" description="Disordered" evidence="1">
    <location>
        <begin position="145"/>
        <end position="172"/>
    </location>
</feature>
<dbReference type="Proteomes" id="UP000620104">
    <property type="component" value="Unassembled WGS sequence"/>
</dbReference>
<proteinExistence type="predicted"/>
<dbReference type="EMBL" id="BLZA01000002">
    <property type="protein sequence ID" value="GHJ83621.1"/>
    <property type="molecule type" value="Genomic_DNA"/>
</dbReference>
<feature type="region of interest" description="Disordered" evidence="1">
    <location>
        <begin position="16"/>
        <end position="45"/>
    </location>
</feature>
<feature type="compositionally biased region" description="Low complexity" evidence="1">
    <location>
        <begin position="156"/>
        <end position="166"/>
    </location>
</feature>
<evidence type="ECO:0000313" key="3">
    <source>
        <dbReference type="Proteomes" id="UP000620104"/>
    </source>
</evidence>
<feature type="compositionally biased region" description="Polar residues" evidence="1">
    <location>
        <begin position="106"/>
        <end position="117"/>
    </location>
</feature>